<organism evidence="1 2">
    <name type="scientific">Sipha flava</name>
    <name type="common">yellow sugarcane aphid</name>
    <dbReference type="NCBI Taxonomy" id="143950"/>
    <lineage>
        <taxon>Eukaryota</taxon>
        <taxon>Metazoa</taxon>
        <taxon>Ecdysozoa</taxon>
        <taxon>Arthropoda</taxon>
        <taxon>Hexapoda</taxon>
        <taxon>Insecta</taxon>
        <taxon>Pterygota</taxon>
        <taxon>Neoptera</taxon>
        <taxon>Paraneoptera</taxon>
        <taxon>Hemiptera</taxon>
        <taxon>Sternorrhyncha</taxon>
        <taxon>Aphidomorpha</taxon>
        <taxon>Aphidoidea</taxon>
        <taxon>Aphididae</taxon>
        <taxon>Sipha</taxon>
    </lineage>
</organism>
<dbReference type="RefSeq" id="XP_025414434.1">
    <property type="nucleotide sequence ID" value="XM_025558649.1"/>
</dbReference>
<evidence type="ECO:0000313" key="1">
    <source>
        <dbReference type="Proteomes" id="UP000694846"/>
    </source>
</evidence>
<accession>A0A8B8FTZ7</accession>
<dbReference type="Proteomes" id="UP000694846">
    <property type="component" value="Unplaced"/>
</dbReference>
<gene>
    <name evidence="2" type="primary">LOC112686402</name>
</gene>
<proteinExistence type="predicted"/>
<reference evidence="2" key="1">
    <citation type="submission" date="2025-08" db="UniProtKB">
        <authorList>
            <consortium name="RefSeq"/>
        </authorList>
    </citation>
    <scope>IDENTIFICATION</scope>
    <source>
        <tissue evidence="2">Whole body</tissue>
    </source>
</reference>
<dbReference type="AlphaFoldDB" id="A0A8B8FTZ7"/>
<name>A0A8B8FTZ7_9HEMI</name>
<dbReference type="GeneID" id="112686402"/>
<sequence>MCTYVKVVYIVLEMANEAVRLHSVHRNTLYRGNIMFRTQAVPHTTDVLGKYLSLVTTHQSYRRVHKYNCWLLARIGGLSVKLTQVKGSLIFRFNLAFAPSRICNYYM</sequence>
<evidence type="ECO:0000313" key="2">
    <source>
        <dbReference type="RefSeq" id="XP_025414434.1"/>
    </source>
</evidence>
<protein>
    <submittedName>
        <fullName evidence="2">Uncharacterized protein LOC112686402</fullName>
    </submittedName>
</protein>
<keyword evidence="1" id="KW-1185">Reference proteome</keyword>